<sequence length="102" mass="11068">MSKQITVVAIAEARPGCEAQVEAAIAACVPPSRAEASNGGYVPHRDEANPSRFVFVERWASREALAEHEKTPHFQAMAKSFAPLLAKPLEVMILDPIDQEAV</sequence>
<dbReference type="GeneID" id="61366732"/>
<dbReference type="PROSITE" id="PS51725">
    <property type="entry name" value="ABM"/>
    <property type="match status" value="1"/>
</dbReference>
<name>A0AAW5EQM8_NOVHA</name>
<dbReference type="AlphaFoldDB" id="A0AAW5EQM8"/>
<organism evidence="3 5">
    <name type="scientific">Novacetimonas hansenii</name>
    <name type="common">Komagataeibacter hansenii</name>
    <dbReference type="NCBI Taxonomy" id="436"/>
    <lineage>
        <taxon>Bacteria</taxon>
        <taxon>Pseudomonadati</taxon>
        <taxon>Pseudomonadota</taxon>
        <taxon>Alphaproteobacteria</taxon>
        <taxon>Acetobacterales</taxon>
        <taxon>Acetobacteraceae</taxon>
        <taxon>Novacetimonas</taxon>
    </lineage>
</organism>
<dbReference type="InterPro" id="IPR050744">
    <property type="entry name" value="AI-2_Isomerase_LsrG"/>
</dbReference>
<reference evidence="3" key="2">
    <citation type="journal article" date="2021" name="Polymers (Basel)">
        <title>Highly Stretchable Bacterial Cellulose Produced by Komagataeibacter hansenii SI1.</title>
        <authorList>
            <person name="Cielecka I."/>
            <person name="Ryngajllo M."/>
            <person name="Maniukiewicz W."/>
            <person name="Bielecki S."/>
        </authorList>
    </citation>
    <scope>NUCLEOTIDE SEQUENCE</scope>
    <source>
        <strain evidence="3">SI1</strain>
    </source>
</reference>
<evidence type="ECO:0000313" key="4">
    <source>
        <dbReference type="Proteomes" id="UP000319478"/>
    </source>
</evidence>
<keyword evidence="4" id="KW-1185">Reference proteome</keyword>
<feature type="domain" description="ABM" evidence="1">
    <location>
        <begin position="5"/>
        <end position="93"/>
    </location>
</feature>
<dbReference type="PANTHER" id="PTHR33336">
    <property type="entry name" value="QUINOL MONOOXYGENASE YGIN-RELATED"/>
    <property type="match status" value="1"/>
</dbReference>
<dbReference type="GO" id="GO:0004497">
    <property type="term" value="F:monooxygenase activity"/>
    <property type="evidence" value="ECO:0007669"/>
    <property type="project" value="UniProtKB-KW"/>
</dbReference>
<protein>
    <submittedName>
        <fullName evidence="3">Antibiotic biosynthesis monooxygenase</fullName>
    </submittedName>
</protein>
<gene>
    <name evidence="2" type="ORF">GHA01_06230</name>
    <name evidence="3" type="ORF">K1W68_08915</name>
</gene>
<keyword evidence="3" id="KW-0503">Monooxygenase</keyword>
<dbReference type="EMBL" id="JAIBCX010000019">
    <property type="protein sequence ID" value="MCJ8354107.1"/>
    <property type="molecule type" value="Genomic_DNA"/>
</dbReference>
<dbReference type="GO" id="GO:0005829">
    <property type="term" value="C:cytosol"/>
    <property type="evidence" value="ECO:0007669"/>
    <property type="project" value="TreeGrafter"/>
</dbReference>
<reference evidence="2 4" key="1">
    <citation type="submission" date="2019-06" db="EMBL/GenBank/DDBJ databases">
        <title>Whole genome shotgun sequence of Komagataeibacter hansenii NBRC 14820.</title>
        <authorList>
            <person name="Hosoyama A."/>
            <person name="Uohara A."/>
            <person name="Ohji S."/>
            <person name="Ichikawa N."/>
        </authorList>
    </citation>
    <scope>NUCLEOTIDE SEQUENCE [LARGE SCALE GENOMIC DNA]</scope>
    <source>
        <strain evidence="2 4">NBRC 14820</strain>
    </source>
</reference>
<proteinExistence type="predicted"/>
<dbReference type="SUPFAM" id="SSF54909">
    <property type="entry name" value="Dimeric alpha+beta barrel"/>
    <property type="match status" value="1"/>
</dbReference>
<dbReference type="RefSeq" id="WP_003621278.1">
    <property type="nucleotide sequence ID" value="NZ_BJNN01000043.1"/>
</dbReference>
<dbReference type="Pfam" id="PF03992">
    <property type="entry name" value="ABM"/>
    <property type="match status" value="1"/>
</dbReference>
<dbReference type="InterPro" id="IPR011008">
    <property type="entry name" value="Dimeric_a/b-barrel"/>
</dbReference>
<dbReference type="Proteomes" id="UP000319478">
    <property type="component" value="Unassembled WGS sequence"/>
</dbReference>
<dbReference type="Proteomes" id="UP001202887">
    <property type="component" value="Unassembled WGS sequence"/>
</dbReference>
<dbReference type="Gene3D" id="3.30.70.100">
    <property type="match status" value="1"/>
</dbReference>
<evidence type="ECO:0000313" key="5">
    <source>
        <dbReference type="Proteomes" id="UP001202887"/>
    </source>
</evidence>
<keyword evidence="3" id="KW-0560">Oxidoreductase</keyword>
<evidence type="ECO:0000313" key="3">
    <source>
        <dbReference type="EMBL" id="MCJ8354107.1"/>
    </source>
</evidence>
<evidence type="ECO:0000259" key="1">
    <source>
        <dbReference type="PROSITE" id="PS51725"/>
    </source>
</evidence>
<evidence type="ECO:0000313" key="2">
    <source>
        <dbReference type="EMBL" id="GEC62774.1"/>
    </source>
</evidence>
<accession>A0AAW5EQM8</accession>
<dbReference type="InterPro" id="IPR007138">
    <property type="entry name" value="ABM_dom"/>
</dbReference>
<reference evidence="3" key="3">
    <citation type="submission" date="2022-03" db="EMBL/GenBank/DDBJ databases">
        <authorList>
            <person name="Ryngajllo M."/>
            <person name="Jacek P."/>
            <person name="Kubiak K."/>
        </authorList>
    </citation>
    <scope>NUCLEOTIDE SEQUENCE</scope>
    <source>
        <strain evidence="3">SI1</strain>
    </source>
</reference>
<comment type="caution">
    <text evidence="3">The sequence shown here is derived from an EMBL/GenBank/DDBJ whole genome shotgun (WGS) entry which is preliminary data.</text>
</comment>
<dbReference type="PANTHER" id="PTHR33336:SF3">
    <property type="entry name" value="ABM DOMAIN-CONTAINING PROTEIN"/>
    <property type="match status" value="1"/>
</dbReference>
<dbReference type="EMBL" id="BJNN01000043">
    <property type="protein sequence ID" value="GEC62774.1"/>
    <property type="molecule type" value="Genomic_DNA"/>
</dbReference>